<sequence length="87" mass="10180">MRRRHEFMHERHELYEMLELHYEHVPIKQVVKTVMEPGGSKGRKQLGSCFEHYMGMVVVEDSAWELLRLKKEPASKTLVFSAAALPN</sequence>
<evidence type="ECO:0000313" key="1">
    <source>
        <dbReference type="EMBL" id="KAK9114189.1"/>
    </source>
</evidence>
<comment type="caution">
    <text evidence="1">The sequence shown here is derived from an EMBL/GenBank/DDBJ whole genome shotgun (WGS) entry which is preliminary data.</text>
</comment>
<dbReference type="Proteomes" id="UP001420932">
    <property type="component" value="Unassembled WGS sequence"/>
</dbReference>
<dbReference type="EMBL" id="JBBNAF010000009">
    <property type="protein sequence ID" value="KAK9114189.1"/>
    <property type="molecule type" value="Genomic_DNA"/>
</dbReference>
<reference evidence="1 2" key="1">
    <citation type="submission" date="2024-01" db="EMBL/GenBank/DDBJ databases">
        <title>Genome assemblies of Stephania.</title>
        <authorList>
            <person name="Yang L."/>
        </authorList>
    </citation>
    <scope>NUCLEOTIDE SEQUENCE [LARGE SCALE GENOMIC DNA]</scope>
    <source>
        <strain evidence="1">YNDBR</strain>
        <tissue evidence="1">Leaf</tissue>
    </source>
</reference>
<protein>
    <submittedName>
        <fullName evidence="1">Uncharacterized protein</fullName>
    </submittedName>
</protein>
<keyword evidence="2" id="KW-1185">Reference proteome</keyword>
<dbReference type="AlphaFoldDB" id="A0AAP0NQ88"/>
<proteinExistence type="predicted"/>
<name>A0AAP0NQ88_9MAGN</name>
<gene>
    <name evidence="1" type="ORF">Syun_020986</name>
</gene>
<evidence type="ECO:0000313" key="2">
    <source>
        <dbReference type="Proteomes" id="UP001420932"/>
    </source>
</evidence>
<organism evidence="1 2">
    <name type="scientific">Stephania yunnanensis</name>
    <dbReference type="NCBI Taxonomy" id="152371"/>
    <lineage>
        <taxon>Eukaryota</taxon>
        <taxon>Viridiplantae</taxon>
        <taxon>Streptophyta</taxon>
        <taxon>Embryophyta</taxon>
        <taxon>Tracheophyta</taxon>
        <taxon>Spermatophyta</taxon>
        <taxon>Magnoliopsida</taxon>
        <taxon>Ranunculales</taxon>
        <taxon>Menispermaceae</taxon>
        <taxon>Menispermoideae</taxon>
        <taxon>Cissampelideae</taxon>
        <taxon>Stephania</taxon>
    </lineage>
</organism>
<accession>A0AAP0NQ88</accession>